<reference evidence="1" key="1">
    <citation type="submission" date="2021-06" db="EMBL/GenBank/DDBJ databases">
        <authorList>
            <person name="Kallberg Y."/>
            <person name="Tangrot J."/>
            <person name="Rosling A."/>
        </authorList>
    </citation>
    <scope>NUCLEOTIDE SEQUENCE</scope>
    <source>
        <strain evidence="1">AU212A</strain>
    </source>
</reference>
<gene>
    <name evidence="1" type="ORF">SCALOS_LOCUS3095</name>
</gene>
<protein>
    <submittedName>
        <fullName evidence="1">10686_t:CDS:1</fullName>
    </submittedName>
</protein>
<dbReference type="Proteomes" id="UP000789860">
    <property type="component" value="Unassembled WGS sequence"/>
</dbReference>
<accession>A0ACA9KZG1</accession>
<dbReference type="EMBL" id="CAJVPM010003175">
    <property type="protein sequence ID" value="CAG8497568.1"/>
    <property type="molecule type" value="Genomic_DNA"/>
</dbReference>
<evidence type="ECO:0000313" key="1">
    <source>
        <dbReference type="EMBL" id="CAG8497568.1"/>
    </source>
</evidence>
<evidence type="ECO:0000313" key="2">
    <source>
        <dbReference type="Proteomes" id="UP000789860"/>
    </source>
</evidence>
<keyword evidence="2" id="KW-1185">Reference proteome</keyword>
<organism evidence="1 2">
    <name type="scientific">Scutellospora calospora</name>
    <dbReference type="NCBI Taxonomy" id="85575"/>
    <lineage>
        <taxon>Eukaryota</taxon>
        <taxon>Fungi</taxon>
        <taxon>Fungi incertae sedis</taxon>
        <taxon>Mucoromycota</taxon>
        <taxon>Glomeromycotina</taxon>
        <taxon>Glomeromycetes</taxon>
        <taxon>Diversisporales</taxon>
        <taxon>Gigasporaceae</taxon>
        <taxon>Scutellospora</taxon>
    </lineage>
</organism>
<name>A0ACA9KZG1_9GLOM</name>
<feature type="non-terminal residue" evidence="1">
    <location>
        <position position="1"/>
    </location>
</feature>
<comment type="caution">
    <text evidence="1">The sequence shown here is derived from an EMBL/GenBank/DDBJ whole genome shotgun (WGS) entry which is preliminary data.</text>
</comment>
<proteinExistence type="predicted"/>
<sequence length="495" mass="55460">QSFQRLLSNGWRLTSHKTNLSLNNQRYSRILQPYSRVKSVSTFHKANETIPPNGQGIRYVVGSAVIAGLGGSIYYYFQKKRRNQSIDNSNNQHHKMILSPIEATLKLRENQLSFLLQRNNGVYRYDTNQLASNNPIEDTKSELIIPSSKNGGDRLFFGIYDGHAGWNTSQLLSKKLIPYVKEQLNKAYDGYGEYAKLISNREELISKAIQNGFIELDEEIVIHSIDRLLNTSNGSGGISYINESLLSALSGSCAILAYIDTATNDLYVACTGDSRAVLGVKDPKTKEWKPIPLSEDQTGRSEHEVERLEREHPGESNIISKGRVFGGLEPTRAFGDSKYKWDKGLQEVIYSKFFNEKRSVPGGERFKTPPYVTAKPEVTHHKIGADDKFLVLATDGLWDRLSNAEVIELVGLLIDGRRNGKNGGEITIQKDLNVNGSKQQKEFAFIDENASTHLIRNALGGAVEDVLCAMLSLPPPMSRRWRDDITVTVIFFGKD</sequence>